<comment type="caution">
    <text evidence="1">The sequence shown here is derived from an EMBL/GenBank/DDBJ whole genome shotgun (WGS) entry which is preliminary data.</text>
</comment>
<protein>
    <submittedName>
        <fullName evidence="1">Uncharacterized protein</fullName>
    </submittedName>
</protein>
<organism evidence="1 2">
    <name type="scientific">Vibrio cholerae</name>
    <dbReference type="NCBI Taxonomy" id="666"/>
    <lineage>
        <taxon>Bacteria</taxon>
        <taxon>Pseudomonadati</taxon>
        <taxon>Pseudomonadota</taxon>
        <taxon>Gammaproteobacteria</taxon>
        <taxon>Vibrionales</taxon>
        <taxon>Vibrionaceae</taxon>
        <taxon>Vibrio</taxon>
    </lineage>
</organism>
<proteinExistence type="predicted"/>
<name>A0A5Q6PJE7_VIBCL</name>
<dbReference type="EMBL" id="VUAA01000010">
    <property type="protein sequence ID" value="KAA1254800.1"/>
    <property type="molecule type" value="Genomic_DNA"/>
</dbReference>
<evidence type="ECO:0000313" key="2">
    <source>
        <dbReference type="Proteomes" id="UP000323225"/>
    </source>
</evidence>
<evidence type="ECO:0000313" key="1">
    <source>
        <dbReference type="EMBL" id="KAA1254800.1"/>
    </source>
</evidence>
<accession>A0A5Q6PJE7</accession>
<dbReference type="Proteomes" id="UP000323225">
    <property type="component" value="Unassembled WGS sequence"/>
</dbReference>
<gene>
    <name evidence="1" type="ORF">F0M16_11070</name>
</gene>
<reference evidence="1 2" key="1">
    <citation type="submission" date="2019-09" db="EMBL/GenBank/DDBJ databases">
        <authorList>
            <person name="Kritzky A."/>
            <person name="Schelkanova E.Y."/>
            <person name="Alkhova Z.V."/>
            <person name="Smirnova N.I."/>
        </authorList>
    </citation>
    <scope>NUCLEOTIDE SEQUENCE [LARGE SCALE GENOMIC DNA]</scope>
    <source>
        <strain evidence="1 2">M1526</strain>
    </source>
</reference>
<sequence>MFGFVQLINKNTKEVLQQRIGSNEHLEYYSEKVWVVNDSQEIVFVNETSVAQPFKFMRPVPKDEVIQVFADLLEAEMPKDKEATWIGKASDLEAMEFSGHDVAGDTWNAFTQKGEWVGTSEY</sequence>
<dbReference type="AlphaFoldDB" id="A0A5Q6PJE7"/>